<evidence type="ECO:0000259" key="12">
    <source>
        <dbReference type="PROSITE" id="PS50112"/>
    </source>
</evidence>
<evidence type="ECO:0000313" key="14">
    <source>
        <dbReference type="EMBL" id="KAJ3261494.1"/>
    </source>
</evidence>
<dbReference type="InterPro" id="IPR029787">
    <property type="entry name" value="Nucleotide_cyclase"/>
</dbReference>
<evidence type="ECO:0000259" key="13">
    <source>
        <dbReference type="PROSITE" id="PS50125"/>
    </source>
</evidence>
<evidence type="ECO:0000256" key="2">
    <source>
        <dbReference type="ARBA" id="ARBA00022679"/>
    </source>
</evidence>
<dbReference type="PANTHER" id="PTHR11920:SF335">
    <property type="entry name" value="GUANYLATE CYCLASE"/>
    <property type="match status" value="1"/>
</dbReference>
<dbReference type="Proteomes" id="UP001210925">
    <property type="component" value="Unassembled WGS sequence"/>
</dbReference>
<comment type="subcellular location">
    <subcellularLocation>
        <location evidence="1">Membrane</location>
    </subcellularLocation>
</comment>
<sequence length="1279" mass="144490">MSSKGSAMRKTTDKPKKKMAVTNSGLDTEATSKSQEQRNSGNRPSSSRTNEIPMTSESDISKEDNPIYDSPKQEHQESSNRNPIENDKEANEYQKLREQTELVEENVAIGEAEVLRSKEIAFMMRQNEMAMSNLVTAHNIDLQKMKQLYERTLAARRERKINKRETRKTIRGAKKRDLIIQQQEKSALAAARVKETIAEKRLAFDQLNAHMHEVHDIQRDNLVRSQDRRMAYEKFICDLETRSLKPEVRSTILKKLQVRHTHQGHLNKIINDNLREFQLLELQHIKEKFELDMVSFDEVGNKKIVHENRLADMRLRHMNEIHEEKENVMIKKEAAKEVELQSKYDREIRKLQNEQKMERKQLRAKQLEKLGAKAGNNVGSKAGSAPGSKGGSKIGSRIGSKAGSIQGSRLGSVGNSAPLSRDDFTTHDVVTDATTNKATLQQGLMALLSEVADEPDTEEVDIENGSKYPRSVQLLMSKHRREIAELEKEIKNELNDCFLSYEVKLSDLEAAQQSACELLLAQQNSLVEEMRESQEKEIKMEETMHDNEMKMLVERRMLTSVLSSVSDGIINITPKGIVTRFNKAAEVIFQWKASEILGQNVSLLMEDATASKHDEYINTYLNTGIAKVVNSGRRVQGKRKDGSVFTMHLSLSELKEGETHLFTGIVHDLTEELAEEERQKAIETAKNAELEAFAKKLDVESKKCDDLLRQILPASVSEALMNGQQVEPQHFAAASVFYFDLVGFTTISAQVSPLEIVGLLNDLYEQFDNVIANYDAYKVETIGDSYMIASGVPNVIENHACELAKMALHLLEVAKRWVYKPNPNIKIRLRMGINSGPVIAGVVGTKMPRYCLFGETSMRIHVSASTHALLSKDETFRMTRRDEVELKVWVQLARFALDQVHVDLVGRQTQLHVHPQTHMDGLVRQLIHDDAFRDETANLGTAKIRVFTRLVLDNGRHAPIEELEPYNLVDGMGQNGTMPLIVVAPPRNNLSFGEEMESLAYSQNAQYTMLGLAMPPYEEFGDSDSKPRRKKLGANSPNSKSIEEKRKADRIRQRKCRARKKEFRRCDTHSWACGCDARLGFTNAGLDDLRQWTMAPGNKPGLQATVNIYLDEATMKVVSGAFPYMVDTAKATGSGEVASLQFHLISQTEPFEIDGIKIQPFKVEHGKVKGGEPYYALGFRINDFSYVSDTNKIPPEGIEIIKGSNTIIMDALRPTEHSSHFSFKQAFDTLESLLPDSGKGYFVGLTHDVEHEDILQWIKDQKGTKNITCAYDGLMIDME</sequence>
<feature type="compositionally biased region" description="Low complexity" evidence="11">
    <location>
        <begin position="394"/>
        <end position="405"/>
    </location>
</feature>
<feature type="compositionally biased region" description="Polar residues" evidence="11">
    <location>
        <begin position="21"/>
        <end position="58"/>
    </location>
</feature>
<gene>
    <name evidence="14" type="ORF">HK103_005329</name>
</gene>
<feature type="compositionally biased region" description="Polar residues" evidence="11">
    <location>
        <begin position="406"/>
        <end position="418"/>
    </location>
</feature>
<dbReference type="GO" id="GO:0004383">
    <property type="term" value="F:guanylate cyclase activity"/>
    <property type="evidence" value="ECO:0007669"/>
    <property type="project" value="TreeGrafter"/>
</dbReference>
<feature type="coiled-coil region" evidence="10">
    <location>
        <begin position="318"/>
        <end position="370"/>
    </location>
</feature>
<dbReference type="InterPro" id="IPR001279">
    <property type="entry name" value="Metallo-B-lactamas"/>
</dbReference>
<dbReference type="PROSITE" id="PS50125">
    <property type="entry name" value="GUANYLATE_CYCLASE_2"/>
    <property type="match status" value="1"/>
</dbReference>
<dbReference type="InterPro" id="IPR013767">
    <property type="entry name" value="PAS_fold"/>
</dbReference>
<keyword evidence="9" id="KW-0456">Lyase</keyword>
<evidence type="ECO:0000256" key="10">
    <source>
        <dbReference type="SAM" id="Coils"/>
    </source>
</evidence>
<dbReference type="GO" id="GO:0005524">
    <property type="term" value="F:ATP binding"/>
    <property type="evidence" value="ECO:0007669"/>
    <property type="project" value="UniProtKB-KW"/>
</dbReference>
<keyword evidence="10" id="KW-0175">Coiled coil</keyword>
<dbReference type="SUPFAM" id="SSF56281">
    <property type="entry name" value="Metallo-hydrolase/oxidoreductase"/>
    <property type="match status" value="1"/>
</dbReference>
<evidence type="ECO:0000256" key="7">
    <source>
        <dbReference type="ARBA" id="ARBA00022989"/>
    </source>
</evidence>
<dbReference type="Gene3D" id="6.10.250.780">
    <property type="match status" value="1"/>
</dbReference>
<evidence type="ECO:0000256" key="1">
    <source>
        <dbReference type="ARBA" id="ARBA00004370"/>
    </source>
</evidence>
<dbReference type="SUPFAM" id="SSF55785">
    <property type="entry name" value="PYP-like sensor domain (PAS domain)"/>
    <property type="match status" value="1"/>
</dbReference>
<keyword evidence="15" id="KW-1185">Reference proteome</keyword>
<name>A0AAD5ULJ0_9FUNG</name>
<evidence type="ECO:0008006" key="16">
    <source>
        <dbReference type="Google" id="ProtNLM"/>
    </source>
</evidence>
<keyword evidence="5" id="KW-0418">Kinase</keyword>
<keyword evidence="8" id="KW-0472">Membrane</keyword>
<evidence type="ECO:0000256" key="3">
    <source>
        <dbReference type="ARBA" id="ARBA00022692"/>
    </source>
</evidence>
<dbReference type="PANTHER" id="PTHR11920">
    <property type="entry name" value="GUANYLYL CYCLASE"/>
    <property type="match status" value="1"/>
</dbReference>
<dbReference type="SUPFAM" id="SSF55073">
    <property type="entry name" value="Nucleotide cyclase"/>
    <property type="match status" value="1"/>
</dbReference>
<dbReference type="SMART" id="SM00044">
    <property type="entry name" value="CYCc"/>
    <property type="match status" value="1"/>
</dbReference>
<feature type="domain" description="PAS" evidence="12">
    <location>
        <begin position="554"/>
        <end position="624"/>
    </location>
</feature>
<dbReference type="Gene3D" id="3.60.15.10">
    <property type="entry name" value="Ribonuclease Z/Hydroxyacylglutathione hydrolase-like"/>
    <property type="match status" value="1"/>
</dbReference>
<dbReference type="InterPro" id="IPR036866">
    <property type="entry name" value="RibonucZ/Hydroxyglut_hydro"/>
</dbReference>
<accession>A0AAD5ULJ0</accession>
<evidence type="ECO:0000256" key="5">
    <source>
        <dbReference type="ARBA" id="ARBA00022777"/>
    </source>
</evidence>
<dbReference type="GO" id="GO:0035556">
    <property type="term" value="P:intracellular signal transduction"/>
    <property type="evidence" value="ECO:0007669"/>
    <property type="project" value="InterPro"/>
</dbReference>
<proteinExistence type="predicted"/>
<evidence type="ECO:0000256" key="11">
    <source>
        <dbReference type="SAM" id="MobiDB-lite"/>
    </source>
</evidence>
<evidence type="ECO:0000256" key="8">
    <source>
        <dbReference type="ARBA" id="ARBA00023136"/>
    </source>
</evidence>
<dbReference type="PROSITE" id="PS50112">
    <property type="entry name" value="PAS"/>
    <property type="match status" value="1"/>
</dbReference>
<feature type="region of interest" description="Disordered" evidence="11">
    <location>
        <begin position="1018"/>
        <end position="1048"/>
    </location>
</feature>
<evidence type="ECO:0000313" key="15">
    <source>
        <dbReference type="Proteomes" id="UP001210925"/>
    </source>
</evidence>
<comment type="caution">
    <text evidence="14">The sequence shown here is derived from an EMBL/GenBank/DDBJ whole genome shotgun (WGS) entry which is preliminary data.</text>
</comment>
<feature type="region of interest" description="Disordered" evidence="11">
    <location>
        <begin position="1"/>
        <end position="87"/>
    </location>
</feature>
<dbReference type="Pfam" id="PF00211">
    <property type="entry name" value="Guanylate_cyc"/>
    <property type="match status" value="1"/>
</dbReference>
<dbReference type="InterPro" id="IPR035965">
    <property type="entry name" value="PAS-like_dom_sf"/>
</dbReference>
<feature type="domain" description="Guanylate cyclase" evidence="13">
    <location>
        <begin position="735"/>
        <end position="856"/>
    </location>
</feature>
<dbReference type="Pfam" id="PF00989">
    <property type="entry name" value="PAS"/>
    <property type="match status" value="1"/>
</dbReference>
<dbReference type="GO" id="GO:0007168">
    <property type="term" value="P:receptor guanylyl cyclase signaling pathway"/>
    <property type="evidence" value="ECO:0007669"/>
    <property type="project" value="TreeGrafter"/>
</dbReference>
<reference evidence="14" key="1">
    <citation type="submission" date="2020-05" db="EMBL/GenBank/DDBJ databases">
        <title>Phylogenomic resolution of chytrid fungi.</title>
        <authorList>
            <person name="Stajich J.E."/>
            <person name="Amses K."/>
            <person name="Simmons R."/>
            <person name="Seto K."/>
            <person name="Myers J."/>
            <person name="Bonds A."/>
            <person name="Quandt C.A."/>
            <person name="Barry K."/>
            <person name="Liu P."/>
            <person name="Grigoriev I."/>
            <person name="Longcore J.E."/>
            <person name="James T.Y."/>
        </authorList>
    </citation>
    <scope>NUCLEOTIDE SEQUENCE</scope>
    <source>
        <strain evidence="14">PLAUS21</strain>
    </source>
</reference>
<keyword evidence="6" id="KW-0067">ATP-binding</keyword>
<keyword evidence="3" id="KW-0812">Transmembrane</keyword>
<dbReference type="InterPro" id="IPR050401">
    <property type="entry name" value="Cyclic_nucleotide_synthase"/>
</dbReference>
<dbReference type="CDD" id="cd00130">
    <property type="entry name" value="PAS"/>
    <property type="match status" value="1"/>
</dbReference>
<dbReference type="Gene3D" id="3.30.450.20">
    <property type="entry name" value="PAS domain"/>
    <property type="match status" value="1"/>
</dbReference>
<dbReference type="GO" id="GO:0005886">
    <property type="term" value="C:plasma membrane"/>
    <property type="evidence" value="ECO:0007669"/>
    <property type="project" value="TreeGrafter"/>
</dbReference>
<dbReference type="EMBL" id="JADGKB010000005">
    <property type="protein sequence ID" value="KAJ3261494.1"/>
    <property type="molecule type" value="Genomic_DNA"/>
</dbReference>
<feature type="region of interest" description="Disordered" evidence="11">
    <location>
        <begin position="372"/>
        <end position="419"/>
    </location>
</feature>
<dbReference type="Pfam" id="PF12706">
    <property type="entry name" value="Lactamase_B_2"/>
    <property type="match status" value="1"/>
</dbReference>
<dbReference type="SMART" id="SM00091">
    <property type="entry name" value="PAS"/>
    <property type="match status" value="1"/>
</dbReference>
<feature type="compositionally biased region" description="Basic and acidic residues" evidence="11">
    <location>
        <begin position="59"/>
        <end position="87"/>
    </location>
</feature>
<dbReference type="GO" id="GO:0004016">
    <property type="term" value="F:adenylate cyclase activity"/>
    <property type="evidence" value="ECO:0007669"/>
    <property type="project" value="TreeGrafter"/>
</dbReference>
<evidence type="ECO:0000256" key="6">
    <source>
        <dbReference type="ARBA" id="ARBA00022840"/>
    </source>
</evidence>
<dbReference type="NCBIfam" id="TIGR00229">
    <property type="entry name" value="sensory_box"/>
    <property type="match status" value="1"/>
</dbReference>
<keyword evidence="4" id="KW-0547">Nucleotide-binding</keyword>
<evidence type="ECO:0000256" key="9">
    <source>
        <dbReference type="ARBA" id="ARBA00023239"/>
    </source>
</evidence>
<dbReference type="GO" id="GO:0006355">
    <property type="term" value="P:regulation of DNA-templated transcription"/>
    <property type="evidence" value="ECO:0007669"/>
    <property type="project" value="InterPro"/>
</dbReference>
<keyword evidence="7" id="KW-1133">Transmembrane helix</keyword>
<organism evidence="14 15">
    <name type="scientific">Boothiomyces macroporosus</name>
    <dbReference type="NCBI Taxonomy" id="261099"/>
    <lineage>
        <taxon>Eukaryota</taxon>
        <taxon>Fungi</taxon>
        <taxon>Fungi incertae sedis</taxon>
        <taxon>Chytridiomycota</taxon>
        <taxon>Chytridiomycota incertae sedis</taxon>
        <taxon>Chytridiomycetes</taxon>
        <taxon>Rhizophydiales</taxon>
        <taxon>Terramycetaceae</taxon>
        <taxon>Boothiomyces</taxon>
    </lineage>
</organism>
<dbReference type="Gene3D" id="3.30.70.1230">
    <property type="entry name" value="Nucleotide cyclase"/>
    <property type="match status" value="1"/>
</dbReference>
<keyword evidence="2" id="KW-0808">Transferase</keyword>
<dbReference type="CDD" id="cd07302">
    <property type="entry name" value="CHD"/>
    <property type="match status" value="1"/>
</dbReference>
<evidence type="ECO:0000256" key="4">
    <source>
        <dbReference type="ARBA" id="ARBA00022741"/>
    </source>
</evidence>
<dbReference type="FunFam" id="3.30.450.20:FF:000060">
    <property type="entry name" value="Sensor protein FixL"/>
    <property type="match status" value="1"/>
</dbReference>
<protein>
    <recommendedName>
        <fullName evidence="16">Guanylate cyclase</fullName>
    </recommendedName>
</protein>
<dbReference type="AlphaFoldDB" id="A0AAD5ULJ0"/>
<dbReference type="InterPro" id="IPR001054">
    <property type="entry name" value="A/G_cyclase"/>
</dbReference>
<dbReference type="InterPro" id="IPR000014">
    <property type="entry name" value="PAS"/>
</dbReference>
<dbReference type="GO" id="GO:0001653">
    <property type="term" value="F:peptide receptor activity"/>
    <property type="evidence" value="ECO:0007669"/>
    <property type="project" value="TreeGrafter"/>
</dbReference>
<dbReference type="GO" id="GO:0016301">
    <property type="term" value="F:kinase activity"/>
    <property type="evidence" value="ECO:0007669"/>
    <property type="project" value="UniProtKB-KW"/>
</dbReference>